<protein>
    <recommendedName>
        <fullName evidence="9">Transmembrane protein 19</fullName>
    </recommendedName>
</protein>
<gene>
    <name evidence="7" type="ORF">ACHAXA_010431</name>
</gene>
<evidence type="ECO:0000256" key="3">
    <source>
        <dbReference type="ARBA" id="ARBA00022692"/>
    </source>
</evidence>
<keyword evidence="5 6" id="KW-0472">Membrane</keyword>
<evidence type="ECO:0000256" key="2">
    <source>
        <dbReference type="ARBA" id="ARBA00009012"/>
    </source>
</evidence>
<dbReference type="EMBL" id="JALLPB020000683">
    <property type="protein sequence ID" value="KAL3807044.1"/>
    <property type="molecule type" value="Genomic_DNA"/>
</dbReference>
<keyword evidence="3 6" id="KW-0812">Transmembrane</keyword>
<comment type="caution">
    <text evidence="7">The sequence shown here is derived from an EMBL/GenBank/DDBJ whole genome shotgun (WGS) entry which is preliminary data.</text>
</comment>
<dbReference type="PANTHER" id="PTHR13353:SF5">
    <property type="entry name" value="TRANSMEMBRANE PROTEIN 19"/>
    <property type="match status" value="1"/>
</dbReference>
<organism evidence="7 8">
    <name type="scientific">Cyclostephanos tholiformis</name>
    <dbReference type="NCBI Taxonomy" id="382380"/>
    <lineage>
        <taxon>Eukaryota</taxon>
        <taxon>Sar</taxon>
        <taxon>Stramenopiles</taxon>
        <taxon>Ochrophyta</taxon>
        <taxon>Bacillariophyta</taxon>
        <taxon>Coscinodiscophyceae</taxon>
        <taxon>Thalassiosirophycidae</taxon>
        <taxon>Stephanodiscales</taxon>
        <taxon>Stephanodiscaceae</taxon>
        <taxon>Cyclostephanos</taxon>
    </lineage>
</organism>
<evidence type="ECO:0000256" key="1">
    <source>
        <dbReference type="ARBA" id="ARBA00004141"/>
    </source>
</evidence>
<evidence type="ECO:0000256" key="5">
    <source>
        <dbReference type="ARBA" id="ARBA00023136"/>
    </source>
</evidence>
<dbReference type="GO" id="GO:0016020">
    <property type="term" value="C:membrane"/>
    <property type="evidence" value="ECO:0007669"/>
    <property type="project" value="UniProtKB-SubCell"/>
</dbReference>
<feature type="transmembrane region" description="Helical" evidence="6">
    <location>
        <begin position="173"/>
        <end position="194"/>
    </location>
</feature>
<keyword evidence="8" id="KW-1185">Reference proteome</keyword>
<dbReference type="InterPro" id="IPR002794">
    <property type="entry name" value="DUF92_TMEM19"/>
</dbReference>
<evidence type="ECO:0000313" key="8">
    <source>
        <dbReference type="Proteomes" id="UP001530377"/>
    </source>
</evidence>
<reference evidence="7 8" key="1">
    <citation type="submission" date="2024-10" db="EMBL/GenBank/DDBJ databases">
        <title>Updated reference genomes for cyclostephanoid diatoms.</title>
        <authorList>
            <person name="Roberts W.R."/>
            <person name="Alverson A.J."/>
        </authorList>
    </citation>
    <scope>NUCLEOTIDE SEQUENCE [LARGE SCALE GENOMIC DNA]</scope>
    <source>
        <strain evidence="7 8">AJA228-03</strain>
    </source>
</reference>
<feature type="transmembrane region" description="Helical" evidence="6">
    <location>
        <begin position="206"/>
        <end position="230"/>
    </location>
</feature>
<evidence type="ECO:0000313" key="7">
    <source>
        <dbReference type="EMBL" id="KAL3807044.1"/>
    </source>
</evidence>
<dbReference type="AlphaFoldDB" id="A0ABD3R3R1"/>
<proteinExistence type="inferred from homology"/>
<feature type="transmembrane region" description="Helical" evidence="6">
    <location>
        <begin position="27"/>
        <end position="54"/>
    </location>
</feature>
<keyword evidence="4 6" id="KW-1133">Transmembrane helix</keyword>
<name>A0ABD3R3R1_9STRA</name>
<accession>A0ABD3R3R1</accession>
<dbReference type="Pfam" id="PF01940">
    <property type="entry name" value="DUF92"/>
    <property type="match status" value="2"/>
</dbReference>
<comment type="subcellular location">
    <subcellularLocation>
        <location evidence="1">Membrane</location>
        <topology evidence="1">Multi-pass membrane protein</topology>
    </subcellularLocation>
</comment>
<comment type="similarity">
    <text evidence="2">Belongs to the TMEM19 family.</text>
</comment>
<evidence type="ECO:0008006" key="9">
    <source>
        <dbReference type="Google" id="ProtNLM"/>
    </source>
</evidence>
<dbReference type="Proteomes" id="UP001530377">
    <property type="component" value="Unassembled WGS sequence"/>
</dbReference>
<evidence type="ECO:0000256" key="6">
    <source>
        <dbReference type="SAM" id="Phobius"/>
    </source>
</evidence>
<dbReference type="PANTHER" id="PTHR13353">
    <property type="entry name" value="TRANSMEMBRANE PROTEIN 19"/>
    <property type="match status" value="1"/>
</dbReference>
<evidence type="ECO:0000256" key="4">
    <source>
        <dbReference type="ARBA" id="ARBA00022989"/>
    </source>
</evidence>
<sequence>MMKALAIASIMAYRGLKRKSLTRSGAIAAFLVGFLSLSCGPRGGAMLLLFYLSFDVRPPRPRRRHELTKNDNDAVRGQIATKATRYKSRIKEMFDQTSAESSCRGASQVLACSALGVVIQLLHVHLYGEERSIAHHATSLADTLASELGILSNERPILITTGRRVPHGTNGGVTLLGTGCSALGGLIIGLGAAIVDTICGHRVQPLAYLVFGTACGIFGSLVDSILGATFQATYFDPDRKVVCHGVNAAETAVIVSGRDILTNAQVNVASILVASAAGGILGPCVFR</sequence>